<dbReference type="OrthoDB" id="2013972at2759"/>
<dbReference type="Proteomes" id="UP000789508">
    <property type="component" value="Unassembled WGS sequence"/>
</dbReference>
<dbReference type="AlphaFoldDB" id="A0A9N9BA39"/>
<sequence>MGGNLSRHKDRRKKNAKHTLENESIQEQQFKYIGGRKFYDIYAFPTDIEEVDRLHQQHFALKRICGGNYTAPIRDIIKPGSRILDLGCGPGQWTLEIAQEFPHAQVFGIDISANFPTSIKPENSHFTVGDITKGLPWEDNYFDFVWMRYLFSAIKDADWLNLYREVKRVLKPGGIFEHHECDGFTTTAGPKLKKFQIPYEAAFISRGLNVRFACQLSERVTMAGFKDVQPSYISIAIGKHGGRIGEIWAANAKESCLAMKPWVTNFTDFTEDEYESIIRYAFDYEVDLYKAHHNHHIIWVRKIESYV</sequence>
<proteinExistence type="predicted"/>
<evidence type="ECO:0000313" key="4">
    <source>
        <dbReference type="Proteomes" id="UP000789508"/>
    </source>
</evidence>
<accession>A0A9N9BA39</accession>
<reference evidence="3" key="1">
    <citation type="submission" date="2021-06" db="EMBL/GenBank/DDBJ databases">
        <authorList>
            <person name="Kallberg Y."/>
            <person name="Tangrot J."/>
            <person name="Rosling A."/>
        </authorList>
    </citation>
    <scope>NUCLEOTIDE SEQUENCE</scope>
    <source>
        <strain evidence="3">FL130A</strain>
    </source>
</reference>
<gene>
    <name evidence="3" type="ORF">ALEPTO_LOCUS6337</name>
</gene>
<dbReference type="Gene3D" id="3.40.50.150">
    <property type="entry name" value="Vaccinia Virus protein VP39"/>
    <property type="match status" value="1"/>
</dbReference>
<dbReference type="GO" id="GO:0008168">
    <property type="term" value="F:methyltransferase activity"/>
    <property type="evidence" value="ECO:0007669"/>
    <property type="project" value="TreeGrafter"/>
</dbReference>
<organism evidence="3 4">
    <name type="scientific">Ambispora leptoticha</name>
    <dbReference type="NCBI Taxonomy" id="144679"/>
    <lineage>
        <taxon>Eukaryota</taxon>
        <taxon>Fungi</taxon>
        <taxon>Fungi incertae sedis</taxon>
        <taxon>Mucoromycota</taxon>
        <taxon>Glomeromycotina</taxon>
        <taxon>Glomeromycetes</taxon>
        <taxon>Archaeosporales</taxon>
        <taxon>Ambisporaceae</taxon>
        <taxon>Ambispora</taxon>
    </lineage>
</organism>
<dbReference type="InterPro" id="IPR029063">
    <property type="entry name" value="SAM-dependent_MTases_sf"/>
</dbReference>
<dbReference type="InterPro" id="IPR041698">
    <property type="entry name" value="Methyltransf_25"/>
</dbReference>
<dbReference type="SUPFAM" id="SSF53335">
    <property type="entry name" value="S-adenosyl-L-methionine-dependent methyltransferases"/>
    <property type="match status" value="1"/>
</dbReference>
<dbReference type="Pfam" id="PF13649">
    <property type="entry name" value="Methyltransf_25"/>
    <property type="match status" value="1"/>
</dbReference>
<feature type="region of interest" description="Disordered" evidence="1">
    <location>
        <begin position="1"/>
        <end position="21"/>
    </location>
</feature>
<name>A0A9N9BA39_9GLOM</name>
<dbReference type="CDD" id="cd02440">
    <property type="entry name" value="AdoMet_MTases"/>
    <property type="match status" value="1"/>
</dbReference>
<protein>
    <submittedName>
        <fullName evidence="3">9006_t:CDS:1</fullName>
    </submittedName>
</protein>
<evidence type="ECO:0000259" key="2">
    <source>
        <dbReference type="Pfam" id="PF13649"/>
    </source>
</evidence>
<evidence type="ECO:0000256" key="1">
    <source>
        <dbReference type="SAM" id="MobiDB-lite"/>
    </source>
</evidence>
<dbReference type="EMBL" id="CAJVPS010002125">
    <property type="protein sequence ID" value="CAG8560700.1"/>
    <property type="molecule type" value="Genomic_DNA"/>
</dbReference>
<comment type="caution">
    <text evidence="3">The sequence shown here is derived from an EMBL/GenBank/DDBJ whole genome shotgun (WGS) entry which is preliminary data.</text>
</comment>
<feature type="compositionally biased region" description="Basic residues" evidence="1">
    <location>
        <begin position="1"/>
        <end position="17"/>
    </location>
</feature>
<keyword evidence="4" id="KW-1185">Reference proteome</keyword>
<feature type="domain" description="Methyltransferase" evidence="2">
    <location>
        <begin position="83"/>
        <end position="174"/>
    </location>
</feature>
<evidence type="ECO:0000313" key="3">
    <source>
        <dbReference type="EMBL" id="CAG8560700.1"/>
    </source>
</evidence>
<dbReference type="PANTHER" id="PTHR43591:SF24">
    <property type="entry name" value="2-METHOXY-6-POLYPRENYL-1,4-BENZOQUINOL METHYLASE, MITOCHONDRIAL"/>
    <property type="match status" value="1"/>
</dbReference>
<dbReference type="PANTHER" id="PTHR43591">
    <property type="entry name" value="METHYLTRANSFERASE"/>
    <property type="match status" value="1"/>
</dbReference>